<feature type="domain" description="UCH catalytic" evidence="12">
    <location>
        <begin position="1"/>
        <end position="188"/>
    </location>
</feature>
<keyword evidence="4 10" id="KW-0645">Protease</keyword>
<name>A0A6M2DXV2_XENCH</name>
<dbReference type="SUPFAM" id="SSF54001">
    <property type="entry name" value="Cysteine proteinases"/>
    <property type="match status" value="1"/>
</dbReference>
<dbReference type="InterPro" id="IPR057254">
    <property type="entry name" value="UCH_AS"/>
</dbReference>
<dbReference type="GO" id="GO:0005737">
    <property type="term" value="C:cytoplasm"/>
    <property type="evidence" value="ECO:0007669"/>
    <property type="project" value="TreeGrafter"/>
</dbReference>
<evidence type="ECO:0000256" key="10">
    <source>
        <dbReference type="PROSITE-ProRule" id="PRU01393"/>
    </source>
</evidence>
<comment type="function">
    <text evidence="8">Ubiquitin-protein hydrolase is involved both in the processing of ubiquitin precursors and of ubiquitinated proteins. This enzyme is a thiol protease that recognizes and hydrolyzes a peptide bond at the C-terminal glycine of ubiquitin.</text>
</comment>
<dbReference type="InterPro" id="IPR038765">
    <property type="entry name" value="Papain-like_cys_pep_sf"/>
</dbReference>
<evidence type="ECO:0000256" key="6">
    <source>
        <dbReference type="ARBA" id="ARBA00022801"/>
    </source>
</evidence>
<dbReference type="EMBL" id="GIIL01006182">
    <property type="protein sequence ID" value="NOV49908.1"/>
    <property type="molecule type" value="Transcribed_RNA"/>
</dbReference>
<evidence type="ECO:0000256" key="2">
    <source>
        <dbReference type="ARBA" id="ARBA00009326"/>
    </source>
</evidence>
<dbReference type="PANTHER" id="PTHR10589">
    <property type="entry name" value="UBIQUITIN CARBOXYL-TERMINAL HYDROLASE"/>
    <property type="match status" value="1"/>
</dbReference>
<organism evidence="13">
    <name type="scientific">Xenopsylla cheopis</name>
    <name type="common">Oriental rat flea</name>
    <name type="synonym">Pulex cheopis</name>
    <dbReference type="NCBI Taxonomy" id="163159"/>
    <lineage>
        <taxon>Eukaryota</taxon>
        <taxon>Metazoa</taxon>
        <taxon>Ecdysozoa</taxon>
        <taxon>Arthropoda</taxon>
        <taxon>Hexapoda</taxon>
        <taxon>Insecta</taxon>
        <taxon>Pterygota</taxon>
        <taxon>Neoptera</taxon>
        <taxon>Endopterygota</taxon>
        <taxon>Siphonaptera</taxon>
        <taxon>Pulicidae</taxon>
        <taxon>Xenopsyllinae</taxon>
        <taxon>Xenopsylla</taxon>
    </lineage>
</organism>
<dbReference type="PRINTS" id="PR00707">
    <property type="entry name" value="UBCTHYDRLASE"/>
</dbReference>
<evidence type="ECO:0000256" key="3">
    <source>
        <dbReference type="ARBA" id="ARBA00012759"/>
    </source>
</evidence>
<evidence type="ECO:0000256" key="7">
    <source>
        <dbReference type="ARBA" id="ARBA00022807"/>
    </source>
</evidence>
<keyword evidence="5 10" id="KW-0833">Ubl conjugation pathway</keyword>
<keyword evidence="6 10" id="KW-0378">Hydrolase</keyword>
<dbReference type="PANTHER" id="PTHR10589:SF17">
    <property type="entry name" value="UBIQUITIN CARBOXYL-TERMINAL HYDROLASE"/>
    <property type="match status" value="1"/>
</dbReference>
<comment type="similarity">
    <text evidence="2 10 11">Belongs to the peptidase C12 family.</text>
</comment>
<reference evidence="13" key="1">
    <citation type="submission" date="2020-03" db="EMBL/GenBank/DDBJ databases">
        <title>Transcriptomic Profiling of the Digestive Tract of the Rat Flea, Xenopsylla cheopis, Following Blood Feeding and Infection with Yersinia pestis.</title>
        <authorList>
            <person name="Bland D.M."/>
            <person name="Martens C.A."/>
            <person name="Virtaneva K."/>
            <person name="Kanakabandi K."/>
            <person name="Long D."/>
            <person name="Rosenke R."/>
            <person name="Saturday G.A."/>
            <person name="Hoyt F.H."/>
            <person name="Bruno D.P."/>
            <person name="Ribeiro J.M.C."/>
            <person name="Hinnebusch J."/>
        </authorList>
    </citation>
    <scope>NUCLEOTIDE SEQUENCE</scope>
</reference>
<evidence type="ECO:0000256" key="1">
    <source>
        <dbReference type="ARBA" id="ARBA00000707"/>
    </source>
</evidence>
<feature type="active site" description="Proton donor" evidence="10">
    <location>
        <position position="128"/>
    </location>
</feature>
<dbReference type="Gene3D" id="3.40.532.10">
    <property type="entry name" value="Peptidase C12, ubiquitin carboxyl-terminal hydrolase"/>
    <property type="match status" value="1"/>
</dbReference>
<evidence type="ECO:0000256" key="11">
    <source>
        <dbReference type="RuleBase" id="RU361215"/>
    </source>
</evidence>
<dbReference type="PROSITE" id="PS52048">
    <property type="entry name" value="UCH_DOMAIN"/>
    <property type="match status" value="1"/>
</dbReference>
<feature type="site" description="Transition state stabilizer" evidence="10">
    <location>
        <position position="49"/>
    </location>
</feature>
<dbReference type="GO" id="GO:0006511">
    <property type="term" value="P:ubiquitin-dependent protein catabolic process"/>
    <property type="evidence" value="ECO:0007669"/>
    <property type="project" value="UniProtKB-UniRule"/>
</dbReference>
<dbReference type="PROSITE" id="PS00140">
    <property type="entry name" value="UCH_1"/>
    <property type="match status" value="1"/>
</dbReference>
<dbReference type="FunFam" id="3.40.532.10:FF:000006">
    <property type="entry name" value="Ubiquitin carboxyl-terminal hydrolase"/>
    <property type="match status" value="1"/>
</dbReference>
<dbReference type="GO" id="GO:0016579">
    <property type="term" value="P:protein deubiquitination"/>
    <property type="evidence" value="ECO:0007669"/>
    <property type="project" value="TreeGrafter"/>
</dbReference>
<dbReference type="InterPro" id="IPR001578">
    <property type="entry name" value="Peptidase_C12_UCH"/>
</dbReference>
<accession>A0A6M2DXV2</accession>
<dbReference type="GO" id="GO:0004843">
    <property type="term" value="F:cysteine-type deubiquitinase activity"/>
    <property type="evidence" value="ECO:0007669"/>
    <property type="project" value="UniProtKB-UniRule"/>
</dbReference>
<dbReference type="AlphaFoldDB" id="A0A6M2DXV2"/>
<dbReference type="Pfam" id="PF01088">
    <property type="entry name" value="Peptidase_C12"/>
    <property type="match status" value="1"/>
</dbReference>
<evidence type="ECO:0000256" key="4">
    <source>
        <dbReference type="ARBA" id="ARBA00022670"/>
    </source>
</evidence>
<proteinExistence type="inferred from homology"/>
<comment type="catalytic activity">
    <reaction evidence="1 10 11">
        <text>Thiol-dependent hydrolysis of ester, thioester, amide, peptide and isopeptide bonds formed by the C-terminal Gly of ubiquitin (a 76-residue protein attached to proteins as an intracellular targeting signal).</text>
        <dbReference type="EC" id="3.4.19.12"/>
    </reaction>
</comment>
<dbReference type="InterPro" id="IPR036959">
    <property type="entry name" value="Peptidase_C12_UCH_sf"/>
</dbReference>
<sequence length="191" mass="21198">MLAWVPRPVLALILLFPCSPTYEEHRAEENAKLIASPQEIAKDLFYLKQTVHNACGTIALVHSVANNTDQIQLGDGVLKQFLEDSEKSDAESRGYRLETCEGIINAHKELAMEGQTNAPEADMPVNHHFVAFVHKNGSLYELDGRKSFPINHGPTNPNTFLEDAAKVCQGFMARDPDELRFTVVALTPTPE</sequence>
<evidence type="ECO:0000259" key="12">
    <source>
        <dbReference type="PROSITE" id="PS52048"/>
    </source>
</evidence>
<protein>
    <recommendedName>
        <fullName evidence="9 11">Ubiquitin carboxyl-terminal hydrolase</fullName>
        <ecNumber evidence="3 11">3.4.19.12</ecNumber>
    </recommendedName>
</protein>
<feature type="active site" description="Nucleophile" evidence="10">
    <location>
        <position position="55"/>
    </location>
</feature>
<evidence type="ECO:0000256" key="5">
    <source>
        <dbReference type="ARBA" id="ARBA00022786"/>
    </source>
</evidence>
<dbReference type="CDD" id="cd09616">
    <property type="entry name" value="Peptidase_C12_UCH_L1_L3"/>
    <property type="match status" value="1"/>
</dbReference>
<evidence type="ECO:0000313" key="13">
    <source>
        <dbReference type="EMBL" id="NOV49908.1"/>
    </source>
</evidence>
<keyword evidence="7 10" id="KW-0788">Thiol protease</keyword>
<feature type="site" description="Important for enzyme activity" evidence="10">
    <location>
        <position position="143"/>
    </location>
</feature>
<dbReference type="EC" id="3.4.19.12" evidence="3 11"/>
<evidence type="ECO:0000256" key="9">
    <source>
        <dbReference type="ARBA" id="ARBA00073226"/>
    </source>
</evidence>
<evidence type="ECO:0000256" key="8">
    <source>
        <dbReference type="ARBA" id="ARBA00055560"/>
    </source>
</evidence>